<gene>
    <name evidence="3" type="ORF">GGR23_000646</name>
</gene>
<dbReference type="GO" id="GO:0008198">
    <property type="term" value="F:ferrous iron binding"/>
    <property type="evidence" value="ECO:0007669"/>
    <property type="project" value="InterPro"/>
</dbReference>
<proteinExistence type="predicted"/>
<keyword evidence="1 3" id="KW-0560">Oxidoreductase</keyword>
<sequence>MSNLKLAAKITHVPSMFISEQPGPNFGCRSAAIEGLKEIGRRCDALGVDTIVVFDTHWLVNTAYHINSRARYKGIYTSNEFPHFIQNLEYDYRGAPELGDDIARRAAEKGVRMLSHHVDTLEVEYGTLVPMRYINADGRFRVLSIAAWCPWHEMEDSAKIGASVREAIEAGNANVAILASGSLSHRIHDNNEAVAGIHTISDEFYKQVDLRVLDLWKHGQNKEFVSMLPLYSKVCHGEGFMHNTAMLFGALGWDGYAGKAEILTDYFTSSGTGQVNAVFPLAA</sequence>
<accession>A0A7W6NIL4</accession>
<dbReference type="EMBL" id="JACIEZ010000001">
    <property type="protein sequence ID" value="MBB4063485.1"/>
    <property type="molecule type" value="Genomic_DNA"/>
</dbReference>
<reference evidence="3 4" key="1">
    <citation type="submission" date="2020-08" db="EMBL/GenBank/DDBJ databases">
        <title>Genomic Encyclopedia of Type Strains, Phase IV (KMG-IV): sequencing the most valuable type-strain genomes for metagenomic binning, comparative biology and taxonomic classification.</title>
        <authorList>
            <person name="Goeker M."/>
        </authorList>
    </citation>
    <scope>NUCLEOTIDE SEQUENCE [LARGE SCALE GENOMIC DNA]</scope>
    <source>
        <strain evidence="3 4">DSM 29853</strain>
    </source>
</reference>
<dbReference type="NCBIfam" id="TIGR02298">
    <property type="entry name" value="HpaD_Fe"/>
    <property type="match status" value="1"/>
</dbReference>
<dbReference type="PANTHER" id="PTHR30096:SF9">
    <property type="entry name" value="4-HYDROXYPHENYLACETATE CATABOLISM PROTEIN"/>
    <property type="match status" value="1"/>
</dbReference>
<evidence type="ECO:0000259" key="2">
    <source>
        <dbReference type="Pfam" id="PF02900"/>
    </source>
</evidence>
<dbReference type="RefSeq" id="WP_183364674.1">
    <property type="nucleotide sequence ID" value="NZ_JACIEZ010000001.1"/>
</dbReference>
<name>A0A7W6NIL4_9HYPH</name>
<evidence type="ECO:0000313" key="3">
    <source>
        <dbReference type="EMBL" id="MBB4063485.1"/>
    </source>
</evidence>
<keyword evidence="4" id="KW-1185">Reference proteome</keyword>
<dbReference type="EC" id="1.13.11.15" evidence="3"/>
<dbReference type="SUPFAM" id="SSF53213">
    <property type="entry name" value="LigB-like"/>
    <property type="match status" value="1"/>
</dbReference>
<dbReference type="Gene3D" id="3.40.830.10">
    <property type="entry name" value="LigB-like"/>
    <property type="match status" value="1"/>
</dbReference>
<protein>
    <submittedName>
        <fullName evidence="3">3,4-dihydroxyphenylacetate 2,3-dioxygenase</fullName>
        <ecNumber evidence="3">1.13.11.15</ecNumber>
    </submittedName>
</protein>
<dbReference type="GO" id="GO:0008687">
    <property type="term" value="F:3,4-dihydroxyphenylacetate 2,3-dioxygenase activity"/>
    <property type="evidence" value="ECO:0007669"/>
    <property type="project" value="UniProtKB-EC"/>
</dbReference>
<keyword evidence="3" id="KW-0223">Dioxygenase</keyword>
<dbReference type="InterPro" id="IPR011984">
    <property type="entry name" value="HPCD"/>
</dbReference>
<comment type="caution">
    <text evidence="3">The sequence shown here is derived from an EMBL/GenBank/DDBJ whole genome shotgun (WGS) entry which is preliminary data.</text>
</comment>
<dbReference type="PANTHER" id="PTHR30096">
    <property type="entry name" value="4,5-DOPA DIOXYGENASE EXTRADIOL-LIKE PROTEIN"/>
    <property type="match status" value="1"/>
</dbReference>
<dbReference type="CDD" id="cd07370">
    <property type="entry name" value="HPCD"/>
    <property type="match status" value="1"/>
</dbReference>
<dbReference type="InterPro" id="IPR004183">
    <property type="entry name" value="Xdiol_dOase_suB"/>
</dbReference>
<dbReference type="AlphaFoldDB" id="A0A7W6NIL4"/>
<evidence type="ECO:0000256" key="1">
    <source>
        <dbReference type="ARBA" id="ARBA00023002"/>
    </source>
</evidence>
<organism evidence="3 4">
    <name type="scientific">Gellertiella hungarica</name>
    <dbReference type="NCBI Taxonomy" id="1572859"/>
    <lineage>
        <taxon>Bacteria</taxon>
        <taxon>Pseudomonadati</taxon>
        <taxon>Pseudomonadota</taxon>
        <taxon>Alphaproteobacteria</taxon>
        <taxon>Hyphomicrobiales</taxon>
        <taxon>Rhizobiaceae</taxon>
        <taxon>Gellertiella</taxon>
    </lineage>
</organism>
<feature type="domain" description="Extradiol ring-cleavage dioxygenase class III enzyme subunit B" evidence="2">
    <location>
        <begin position="7"/>
        <end position="279"/>
    </location>
</feature>
<evidence type="ECO:0000313" key="4">
    <source>
        <dbReference type="Proteomes" id="UP000528286"/>
    </source>
</evidence>
<dbReference type="Pfam" id="PF02900">
    <property type="entry name" value="LigB"/>
    <property type="match status" value="1"/>
</dbReference>
<dbReference type="Proteomes" id="UP000528286">
    <property type="component" value="Unassembled WGS sequence"/>
</dbReference>